<dbReference type="RefSeq" id="WP_368391966.1">
    <property type="nucleotide sequence ID" value="NZ_JBFRYC010000005.1"/>
</dbReference>
<dbReference type="Pfam" id="PF13193">
    <property type="entry name" value="AMP-binding_C"/>
    <property type="match status" value="1"/>
</dbReference>
<keyword evidence="6" id="KW-1185">Reference proteome</keyword>
<dbReference type="NCBIfam" id="NF009233">
    <property type="entry name" value="PRK12583.1"/>
    <property type="match status" value="1"/>
</dbReference>
<evidence type="ECO:0000256" key="1">
    <source>
        <dbReference type="ARBA" id="ARBA00006432"/>
    </source>
</evidence>
<sequence length="577" mass="63536">MQTDSNGSQRCGVIPQRGLAHVAGPTETPLIEDTIPAVLIRTANLWPEREAVVFAAEGVRWTWAEFSARIDRLAWGLLRLGLGHGDRLGIWAPSRSEWVLTQLATARIGVILVNINPAYRLHELEFALRKTGCRALVLAETFKSSDYVAMINGLSPELARSQPGQLECRKLPDLRDVIVLGAAHHPGCYRFVDVEAMGDDYDRSELDAITERLDRNEPINIQFTSGTTGAPKGATLTHRNIINNAHFVTNAMNATEADRICIPVPFYHCFGMVMGTLGCVTKGATIVVPDEGFDAQATLTCVAAERCTALYGVPTMFVAMLEHPGFAQHDLSSLRTGIMAGAPCPIEVMKQVQSKMHMSEVTIAYGMTETSPVSFQSATNTPLEKRVTSVGQVQPHLEVKIVREDGSLANVGEQGQLLTRGYSVMCGYWDEAERTAEALDAEGWMQTGDLARIDAEGYCNITGRVKDMILRGGENVYPREIEEFLYTHPDISQVQVFGIPDHKYGEIVAAWIVARAGAVLCEDDIKDFCRDQIAHFKVPAVIRFKDDLPMTVSGKPQKFVMRDAMIEELSLEVEQTA</sequence>
<evidence type="ECO:0000259" key="3">
    <source>
        <dbReference type="Pfam" id="PF00501"/>
    </source>
</evidence>
<dbReference type="PANTHER" id="PTHR43201:SF5">
    <property type="entry name" value="MEDIUM-CHAIN ACYL-COA LIGASE ACSF2, MITOCHONDRIAL"/>
    <property type="match status" value="1"/>
</dbReference>
<dbReference type="InterPro" id="IPR020845">
    <property type="entry name" value="AMP-binding_CS"/>
</dbReference>
<dbReference type="InterPro" id="IPR000873">
    <property type="entry name" value="AMP-dep_synth/lig_dom"/>
</dbReference>
<dbReference type="Gene3D" id="3.40.50.12780">
    <property type="entry name" value="N-terminal domain of ligase-like"/>
    <property type="match status" value="1"/>
</dbReference>
<name>A0ABV3TKJ2_9RHOB</name>
<dbReference type="InterPro" id="IPR025110">
    <property type="entry name" value="AMP-bd_C"/>
</dbReference>
<evidence type="ECO:0000313" key="5">
    <source>
        <dbReference type="EMBL" id="MEX1662100.1"/>
    </source>
</evidence>
<feature type="domain" description="AMP-dependent synthetase/ligase" evidence="3">
    <location>
        <begin position="41"/>
        <end position="429"/>
    </location>
</feature>
<dbReference type="PROSITE" id="PS00455">
    <property type="entry name" value="AMP_BINDING"/>
    <property type="match status" value="1"/>
</dbReference>
<protein>
    <submittedName>
        <fullName evidence="5">AMP-binding protein</fullName>
    </submittedName>
</protein>
<dbReference type="Gene3D" id="3.30.300.30">
    <property type="match status" value="1"/>
</dbReference>
<comment type="similarity">
    <text evidence="1">Belongs to the ATP-dependent AMP-binding enzyme family.</text>
</comment>
<evidence type="ECO:0000313" key="6">
    <source>
        <dbReference type="Proteomes" id="UP001557465"/>
    </source>
</evidence>
<feature type="domain" description="AMP-binding enzyme C-terminal" evidence="4">
    <location>
        <begin position="480"/>
        <end position="555"/>
    </location>
</feature>
<dbReference type="EMBL" id="JBFRYC010000005">
    <property type="protein sequence ID" value="MEX1662100.1"/>
    <property type="molecule type" value="Genomic_DNA"/>
</dbReference>
<proteinExistence type="inferred from homology"/>
<organism evidence="5 6">
    <name type="scientific">Thioclava arctica</name>
    <dbReference type="NCBI Taxonomy" id="3238301"/>
    <lineage>
        <taxon>Bacteria</taxon>
        <taxon>Pseudomonadati</taxon>
        <taxon>Pseudomonadota</taxon>
        <taxon>Alphaproteobacteria</taxon>
        <taxon>Rhodobacterales</taxon>
        <taxon>Paracoccaceae</taxon>
        <taxon>Thioclava</taxon>
    </lineage>
</organism>
<dbReference type="PANTHER" id="PTHR43201">
    <property type="entry name" value="ACYL-COA SYNTHETASE"/>
    <property type="match status" value="1"/>
</dbReference>
<keyword evidence="2" id="KW-0436">Ligase</keyword>
<gene>
    <name evidence="5" type="ORF">AB4874_10620</name>
</gene>
<evidence type="ECO:0000259" key="4">
    <source>
        <dbReference type="Pfam" id="PF13193"/>
    </source>
</evidence>
<dbReference type="InterPro" id="IPR042099">
    <property type="entry name" value="ANL_N_sf"/>
</dbReference>
<accession>A0ABV3TKJ2</accession>
<dbReference type="Pfam" id="PF00501">
    <property type="entry name" value="AMP-binding"/>
    <property type="match status" value="1"/>
</dbReference>
<reference evidence="5 6" key="1">
    <citation type="journal article" date="2011" name="Int. J. Syst. Evol. Microbiol.">
        <title>Zhongshania antarctica gen. nov., sp. nov. and Zhongshania guokunii sp. nov., gammaproteobacteria respectively isolated from coastal attached (fast) ice and surface seawater of the Antarctic.</title>
        <authorList>
            <person name="Li H.J."/>
            <person name="Zhang X.Y."/>
            <person name="Chen C.X."/>
            <person name="Zhang Y.J."/>
            <person name="Gao Z.M."/>
            <person name="Yu Y."/>
            <person name="Chen X.L."/>
            <person name="Chen B."/>
            <person name="Zhang Y.Z."/>
        </authorList>
    </citation>
    <scope>NUCLEOTIDE SEQUENCE [LARGE SCALE GENOMIC DNA]</scope>
    <source>
        <strain evidence="5 6">15-R06ZXC-3</strain>
    </source>
</reference>
<dbReference type="SUPFAM" id="SSF56801">
    <property type="entry name" value="Acetyl-CoA synthetase-like"/>
    <property type="match status" value="1"/>
</dbReference>
<comment type="caution">
    <text evidence="5">The sequence shown here is derived from an EMBL/GenBank/DDBJ whole genome shotgun (WGS) entry which is preliminary data.</text>
</comment>
<dbReference type="Proteomes" id="UP001557465">
    <property type="component" value="Unassembled WGS sequence"/>
</dbReference>
<evidence type="ECO:0000256" key="2">
    <source>
        <dbReference type="ARBA" id="ARBA00022598"/>
    </source>
</evidence>
<dbReference type="CDD" id="cd05917">
    <property type="entry name" value="FACL_like_2"/>
    <property type="match status" value="1"/>
</dbReference>
<dbReference type="InterPro" id="IPR045851">
    <property type="entry name" value="AMP-bd_C_sf"/>
</dbReference>